<dbReference type="GO" id="GO:0016117">
    <property type="term" value="P:carotenoid biosynthetic process"/>
    <property type="evidence" value="ECO:0007669"/>
    <property type="project" value="UniProtKB-KW"/>
</dbReference>
<keyword evidence="5" id="KW-0812">Transmembrane</keyword>
<feature type="transmembrane region" description="Helical" evidence="5">
    <location>
        <begin position="296"/>
        <end position="312"/>
    </location>
</feature>
<dbReference type="EC" id="2.5.1.32" evidence="2"/>
<organism evidence="6 7">
    <name type="scientific">Pyrus ussuriensis x Pyrus communis</name>
    <dbReference type="NCBI Taxonomy" id="2448454"/>
    <lineage>
        <taxon>Eukaryota</taxon>
        <taxon>Viridiplantae</taxon>
        <taxon>Streptophyta</taxon>
        <taxon>Embryophyta</taxon>
        <taxon>Tracheophyta</taxon>
        <taxon>Spermatophyta</taxon>
        <taxon>Magnoliopsida</taxon>
        <taxon>eudicotyledons</taxon>
        <taxon>Gunneridae</taxon>
        <taxon>Pentapetalae</taxon>
        <taxon>rosids</taxon>
        <taxon>fabids</taxon>
        <taxon>Rosales</taxon>
        <taxon>Rosaceae</taxon>
        <taxon>Amygdaloideae</taxon>
        <taxon>Maleae</taxon>
        <taxon>Pyrus</taxon>
    </lineage>
</organism>
<dbReference type="InterPro" id="IPR002060">
    <property type="entry name" value="Squ/phyt_synthse"/>
</dbReference>
<dbReference type="InterPro" id="IPR008949">
    <property type="entry name" value="Isoprenoid_synthase_dom_sf"/>
</dbReference>
<dbReference type="Gene3D" id="1.10.600.10">
    <property type="entry name" value="Farnesyl Diphosphate Synthase"/>
    <property type="match status" value="1"/>
</dbReference>
<evidence type="ECO:0000256" key="5">
    <source>
        <dbReference type="SAM" id="Phobius"/>
    </source>
</evidence>
<dbReference type="OrthoDB" id="6600518at2759"/>
<evidence type="ECO:0000313" key="6">
    <source>
        <dbReference type="EMBL" id="KAB2610866.1"/>
    </source>
</evidence>
<evidence type="ECO:0000256" key="3">
    <source>
        <dbReference type="ARBA" id="ARBA00022679"/>
    </source>
</evidence>
<proteinExistence type="predicted"/>
<keyword evidence="5" id="KW-1133">Transmembrane helix</keyword>
<dbReference type="PANTHER" id="PTHR31480">
    <property type="entry name" value="BIFUNCTIONAL LYCOPENE CYCLASE/PHYTOENE SYNTHASE"/>
    <property type="match status" value="1"/>
</dbReference>
<dbReference type="InterPro" id="IPR019845">
    <property type="entry name" value="Squalene/phytoene_synthase_CS"/>
</dbReference>
<reference evidence="6 7" key="1">
    <citation type="submission" date="2019-09" db="EMBL/GenBank/DDBJ databases">
        <authorList>
            <person name="Ou C."/>
        </authorList>
    </citation>
    <scope>NUCLEOTIDE SEQUENCE [LARGE SCALE GENOMIC DNA]</scope>
    <source>
        <strain evidence="6">S2</strain>
        <tissue evidence="6">Leaf</tissue>
    </source>
</reference>
<name>A0A5N5G676_9ROSA</name>
<keyword evidence="3" id="KW-0808">Transferase</keyword>
<evidence type="ECO:0000256" key="2">
    <source>
        <dbReference type="ARBA" id="ARBA00012396"/>
    </source>
</evidence>
<dbReference type="AlphaFoldDB" id="A0A5N5G676"/>
<reference evidence="6 7" key="3">
    <citation type="submission" date="2019-11" db="EMBL/GenBank/DDBJ databases">
        <title>A de novo genome assembly of a pear dwarfing rootstock.</title>
        <authorList>
            <person name="Wang F."/>
            <person name="Wang J."/>
            <person name="Li S."/>
            <person name="Zhang Y."/>
            <person name="Fang M."/>
            <person name="Ma L."/>
            <person name="Zhao Y."/>
            <person name="Jiang S."/>
        </authorList>
    </citation>
    <scope>NUCLEOTIDE SEQUENCE [LARGE SCALE GENOMIC DNA]</scope>
    <source>
        <strain evidence="6">S2</strain>
        <tissue evidence="6">Leaf</tissue>
    </source>
</reference>
<comment type="caution">
    <text evidence="6">The sequence shown here is derived from an EMBL/GenBank/DDBJ whole genome shotgun (WGS) entry which is preliminary data.</text>
</comment>
<dbReference type="PROSITE" id="PS01044">
    <property type="entry name" value="SQUALEN_PHYTOEN_SYN_1"/>
    <property type="match status" value="1"/>
</dbReference>
<keyword evidence="5" id="KW-0472">Membrane</keyword>
<comment type="catalytic activity">
    <reaction evidence="1">
        <text>2 (2E,6E,10E)-geranylgeranyl diphosphate = 15-cis-phytoene + 2 diphosphate</text>
        <dbReference type="Rhea" id="RHEA:34475"/>
        <dbReference type="ChEBI" id="CHEBI:27787"/>
        <dbReference type="ChEBI" id="CHEBI:33019"/>
        <dbReference type="ChEBI" id="CHEBI:58756"/>
        <dbReference type="EC" id="2.5.1.32"/>
    </reaction>
</comment>
<reference evidence="7" key="2">
    <citation type="submission" date="2019-10" db="EMBL/GenBank/DDBJ databases">
        <title>A de novo genome assembly of a pear dwarfing rootstock.</title>
        <authorList>
            <person name="Wang F."/>
            <person name="Wang J."/>
            <person name="Li S."/>
            <person name="Zhang Y."/>
            <person name="Fang M."/>
            <person name="Ma L."/>
            <person name="Zhao Y."/>
            <person name="Jiang S."/>
        </authorList>
    </citation>
    <scope>NUCLEOTIDE SEQUENCE [LARGE SCALE GENOMIC DNA]</scope>
</reference>
<keyword evidence="7" id="KW-1185">Reference proteome</keyword>
<dbReference type="SUPFAM" id="SSF48576">
    <property type="entry name" value="Terpenoid synthases"/>
    <property type="match status" value="1"/>
</dbReference>
<protein>
    <recommendedName>
        <fullName evidence="2">15-cis-phytoene synthase</fullName>
        <ecNumber evidence="2">2.5.1.32</ecNumber>
    </recommendedName>
</protein>
<gene>
    <name evidence="6" type="ORF">D8674_018898</name>
</gene>
<keyword evidence="4" id="KW-0125">Carotenoid biosynthesis</keyword>
<dbReference type="Proteomes" id="UP000327157">
    <property type="component" value="Chromosome 17"/>
</dbReference>
<dbReference type="GO" id="GO:0046905">
    <property type="term" value="F:15-cis-phytoene synthase activity"/>
    <property type="evidence" value="ECO:0007669"/>
    <property type="project" value="UniProtKB-EC"/>
</dbReference>
<evidence type="ECO:0000256" key="1">
    <source>
        <dbReference type="ARBA" id="ARBA00001805"/>
    </source>
</evidence>
<dbReference type="EMBL" id="SMOL01000487">
    <property type="protein sequence ID" value="KAB2610866.1"/>
    <property type="molecule type" value="Genomic_DNA"/>
</dbReference>
<sequence length="313" mass="36061">MSCVLLWVVSPKENASSLLGLLPRICTPRRSKLCSKLGFSSGVLAYSGAVANPARSSEEKVYEVVLKQAALVREPNTVKKKSLDLDERNTEGLNNWDLLNKAYDRCGEVCAEYAKTFYLGTLLMTPERRRAVWAIYGYVVQKDDELVDGPNASYITPKALDRWEKRLTDLFEGRPYDMYDAALSDTVAKYPVDIQPFKDMVEGMRLDLRKSRYQNFDELYLYCYYVAGTVGLMSVPVITSAPNHVRAYKRLNCSLYFICGTKCRDQIDMTDVEINLWRQRNHDLDRSISFMFNQKSYMYIPCIYITLALFYRI</sequence>
<feature type="transmembrane region" description="Helical" evidence="5">
    <location>
        <begin position="219"/>
        <end position="241"/>
    </location>
</feature>
<dbReference type="Pfam" id="PF00494">
    <property type="entry name" value="SQS_PSY"/>
    <property type="match status" value="1"/>
</dbReference>
<evidence type="ECO:0000313" key="7">
    <source>
        <dbReference type="Proteomes" id="UP000327157"/>
    </source>
</evidence>
<accession>A0A5N5G676</accession>
<evidence type="ECO:0000256" key="4">
    <source>
        <dbReference type="ARBA" id="ARBA00022746"/>
    </source>
</evidence>